<evidence type="ECO:0000313" key="11">
    <source>
        <dbReference type="Proteomes" id="UP000279860"/>
    </source>
</evidence>
<dbReference type="EMBL" id="RQYN01000045">
    <property type="protein sequence ID" value="RRD72720.1"/>
    <property type="molecule type" value="Genomic_DNA"/>
</dbReference>
<evidence type="ECO:0000256" key="6">
    <source>
        <dbReference type="ARBA" id="ARBA00023237"/>
    </source>
</evidence>
<comment type="subcellular location">
    <subcellularLocation>
        <location evidence="1 7">Cell outer membrane</location>
        <topology evidence="1 7">Multi-pass membrane protein</topology>
    </subcellularLocation>
</comment>
<keyword evidence="2 7" id="KW-0813">Transport</keyword>
<dbReference type="FunFam" id="2.170.130.10:FF:000003">
    <property type="entry name" value="SusC/RagA family TonB-linked outer membrane protein"/>
    <property type="match status" value="1"/>
</dbReference>
<dbReference type="InterPro" id="IPR037066">
    <property type="entry name" value="Plug_dom_sf"/>
</dbReference>
<dbReference type="NCBIfam" id="TIGR04057">
    <property type="entry name" value="SusC_RagA_signa"/>
    <property type="match status" value="1"/>
</dbReference>
<dbReference type="FunFam" id="2.60.40.1120:FF:000003">
    <property type="entry name" value="Outer membrane protein Omp121"/>
    <property type="match status" value="1"/>
</dbReference>
<evidence type="ECO:0000256" key="2">
    <source>
        <dbReference type="ARBA" id="ARBA00022448"/>
    </source>
</evidence>
<feature type="domain" description="Secretin/TonB short N-terminal" evidence="8">
    <location>
        <begin position="53"/>
        <end position="99"/>
    </location>
</feature>
<evidence type="ECO:0000256" key="5">
    <source>
        <dbReference type="ARBA" id="ARBA00023136"/>
    </source>
</evidence>
<evidence type="ECO:0000256" key="3">
    <source>
        <dbReference type="ARBA" id="ARBA00022452"/>
    </source>
</evidence>
<dbReference type="RefSeq" id="WP_124790570.1">
    <property type="nucleotide sequence ID" value="NZ_RQYN01000045.1"/>
</dbReference>
<dbReference type="Proteomes" id="UP000279860">
    <property type="component" value="Unassembled WGS sequence"/>
</dbReference>
<keyword evidence="3 7" id="KW-1134">Transmembrane beta strand</keyword>
<dbReference type="Pfam" id="PF07715">
    <property type="entry name" value="Plug"/>
    <property type="match status" value="1"/>
</dbReference>
<accession>A0A3P1YRM0</accession>
<dbReference type="Pfam" id="PF13715">
    <property type="entry name" value="CarbopepD_reg_2"/>
    <property type="match status" value="1"/>
</dbReference>
<gene>
    <name evidence="10" type="ORF">EII41_10700</name>
</gene>
<dbReference type="Gene3D" id="2.40.170.20">
    <property type="entry name" value="TonB-dependent receptor, beta-barrel domain"/>
    <property type="match status" value="1"/>
</dbReference>
<evidence type="ECO:0000259" key="8">
    <source>
        <dbReference type="Pfam" id="PF07660"/>
    </source>
</evidence>
<sequence>MRCIVLFWLLGTLQAIANLSYSQSVRLSLEMNDATVREVLSVIERKSDFYFTYNSTQIEAARKISVHVKNRLITDVLDEMFAGQNVNYTINDKHIVLYKDNTPPADAAAASPPSKRITGKVSDIQGEPIIGANVIEKANPANGTITDADGTFALNVPEKAVLVVSFIGYHTLEIAINGQSVFNITLSEDMQALEEVVVVGYGTQKKINLTGAVSSVSRKELDNRPITSLSAGIQGLAPGVTALTASGKPGADGASFQIRGKGTLNNSNPYILVDGIETGTIDQIDPNDIESISILKDAASAAIYGSKAANGVILITTKRGVEGKPVVSYNGSYGIQNAVTLLDEMSSADYATLYNQALTSAGKSPRFTEQEIQKFRDGSDPYNYPNTDWVGMAFGTGMIQKHNVNVMGGHDKAKYMISAGYLTQEGILRNSDREQFNLRSNLDVQLSKNVSVRSSMSYIRNNRSEPIPSYAVSSLSGGIVRQLFRIAPWIPYKYEDGSYGSIGDGNPIAWLDINERIRYKNQNFSGIIAADWKVTEGLKLTGQVAYISNVQNVKRFMKDIHYKIGYHGPNELYEYINLWNRASFDGLGNYEKSFGAHNLKILLGYKAEKYKFTNLTGSRTTFPNNNLTDMDAGTASTQTNSGYSRELGLMSGFGRINYDYKGLYLFEVNLRADGSSRFSADNRWGYFPSFSAGWRISEESFMKPAEDWIQSLKIRASWGQLGNQDALTDYYPWLVTYAIGKNYPFDNSLNTGVTKTAQKLSSISWETTTNAGIGLDLLFLRHFSLSADVYRRTTKDIIMNVPVPGTFGVDPYKDNIGSVRNSGVEVVFGWNQNLRDWNLGVDANFAYNKNEILNLGGVDEMIDDYYINKVGRPYHSYYGYVAEGLFQSKEEADAYTQKYGNPFGRKFMAGDLRFKDVNGDGKLTPADRDIIGSRFPKFTFGGKLFASWKNTVDFSLLFQGVVDASRYFSETLTGDFTGDTSHPSTVWLDKSWSDKNPGGTWPRVSEGKTSASHPGIRSSFWCVSTNYLRIKNIQLGYNFPKHILSKIGISRARIFYSAENIFTFDNLDLNVDPETPDGNGYIYPNVKTHSFGIHLTF</sequence>
<dbReference type="GO" id="GO:0009279">
    <property type="term" value="C:cell outer membrane"/>
    <property type="evidence" value="ECO:0007669"/>
    <property type="project" value="UniProtKB-SubCell"/>
</dbReference>
<dbReference type="InterPro" id="IPR036942">
    <property type="entry name" value="Beta-barrel_TonB_sf"/>
</dbReference>
<name>A0A3P1YRM0_TANFO</name>
<feature type="domain" description="TonB-dependent receptor plug" evidence="9">
    <location>
        <begin position="206"/>
        <end position="312"/>
    </location>
</feature>
<dbReference type="SUPFAM" id="SSF49464">
    <property type="entry name" value="Carboxypeptidase regulatory domain-like"/>
    <property type="match status" value="1"/>
</dbReference>
<evidence type="ECO:0000256" key="4">
    <source>
        <dbReference type="ARBA" id="ARBA00022692"/>
    </source>
</evidence>
<comment type="caution">
    <text evidence="10">The sequence shown here is derived from an EMBL/GenBank/DDBJ whole genome shotgun (WGS) entry which is preliminary data.</text>
</comment>
<dbReference type="PROSITE" id="PS52016">
    <property type="entry name" value="TONB_DEPENDENT_REC_3"/>
    <property type="match status" value="1"/>
</dbReference>
<reference evidence="10 11" key="1">
    <citation type="submission" date="2018-11" db="EMBL/GenBank/DDBJ databases">
        <title>Genomes From Bacteria Associated with the Canine Oral Cavity: a Test Case for Automated Genome-Based Taxonomic Assignment.</title>
        <authorList>
            <person name="Coil D.A."/>
            <person name="Jospin G."/>
            <person name="Darling A.E."/>
            <person name="Wallis C."/>
            <person name="Davis I.J."/>
            <person name="Harris S."/>
            <person name="Eisen J.A."/>
            <person name="Holcombe L.J."/>
            <person name="O'Flynn C."/>
        </authorList>
    </citation>
    <scope>NUCLEOTIDE SEQUENCE [LARGE SCALE GENOMIC DNA]</scope>
    <source>
        <strain evidence="10 11">OH1426_COT-023</strain>
    </source>
</reference>
<comment type="similarity">
    <text evidence="7">Belongs to the TonB-dependent receptor family.</text>
</comment>
<keyword evidence="5 7" id="KW-0472">Membrane</keyword>
<dbReference type="NCBIfam" id="TIGR04056">
    <property type="entry name" value="OMP_RagA_SusC"/>
    <property type="match status" value="1"/>
</dbReference>
<dbReference type="Pfam" id="PF07660">
    <property type="entry name" value="STN"/>
    <property type="match status" value="1"/>
</dbReference>
<dbReference type="InterPro" id="IPR039426">
    <property type="entry name" value="TonB-dep_rcpt-like"/>
</dbReference>
<keyword evidence="6 7" id="KW-0998">Cell outer membrane</keyword>
<protein>
    <submittedName>
        <fullName evidence="10">SusC/RagA family TonB-linked outer membrane protein</fullName>
    </submittedName>
</protein>
<dbReference type="InterPro" id="IPR023997">
    <property type="entry name" value="TonB-dep_OMP_SusC/RagA_CS"/>
</dbReference>
<dbReference type="Gene3D" id="2.60.40.1120">
    <property type="entry name" value="Carboxypeptidase-like, regulatory domain"/>
    <property type="match status" value="1"/>
</dbReference>
<dbReference type="SUPFAM" id="SSF56935">
    <property type="entry name" value="Porins"/>
    <property type="match status" value="1"/>
</dbReference>
<dbReference type="InterPro" id="IPR012910">
    <property type="entry name" value="Plug_dom"/>
</dbReference>
<dbReference type="InterPro" id="IPR008969">
    <property type="entry name" value="CarboxyPept-like_regulatory"/>
</dbReference>
<organism evidence="10 11">
    <name type="scientific">Tannerella forsythia</name>
    <name type="common">Bacteroides forsythus</name>
    <dbReference type="NCBI Taxonomy" id="28112"/>
    <lineage>
        <taxon>Bacteria</taxon>
        <taxon>Pseudomonadati</taxon>
        <taxon>Bacteroidota</taxon>
        <taxon>Bacteroidia</taxon>
        <taxon>Bacteroidales</taxon>
        <taxon>Tannerellaceae</taxon>
        <taxon>Tannerella</taxon>
    </lineage>
</organism>
<dbReference type="AlphaFoldDB" id="A0A3P1YRM0"/>
<evidence type="ECO:0000256" key="1">
    <source>
        <dbReference type="ARBA" id="ARBA00004571"/>
    </source>
</evidence>
<evidence type="ECO:0000313" key="10">
    <source>
        <dbReference type="EMBL" id="RRD72720.1"/>
    </source>
</evidence>
<evidence type="ECO:0000259" key="9">
    <source>
        <dbReference type="Pfam" id="PF07715"/>
    </source>
</evidence>
<dbReference type="Gene3D" id="3.55.50.30">
    <property type="match status" value="1"/>
</dbReference>
<proteinExistence type="inferred from homology"/>
<dbReference type="Gene3D" id="2.170.130.10">
    <property type="entry name" value="TonB-dependent receptor, plug domain"/>
    <property type="match status" value="1"/>
</dbReference>
<dbReference type="InterPro" id="IPR011662">
    <property type="entry name" value="Secretin/TonB_short_N"/>
</dbReference>
<keyword evidence="4 7" id="KW-0812">Transmembrane</keyword>
<evidence type="ECO:0000256" key="7">
    <source>
        <dbReference type="PROSITE-ProRule" id="PRU01360"/>
    </source>
</evidence>
<dbReference type="InterPro" id="IPR023996">
    <property type="entry name" value="TonB-dep_OMP_SusC/RagA"/>
</dbReference>